<dbReference type="InterPro" id="IPR058982">
    <property type="entry name" value="Beta-barrel_AprE"/>
</dbReference>
<evidence type="ECO:0000313" key="10">
    <source>
        <dbReference type="EMBL" id="MBM7615043.1"/>
    </source>
</evidence>
<keyword evidence="6" id="KW-0175">Coiled coil</keyword>
<evidence type="ECO:0000256" key="1">
    <source>
        <dbReference type="ARBA" id="ARBA00004167"/>
    </source>
</evidence>
<accession>A0ABS2NQ34</accession>
<organism evidence="10 11">
    <name type="scientific">Alkaliphilus hydrothermalis</name>
    <dbReference type="NCBI Taxonomy" id="1482730"/>
    <lineage>
        <taxon>Bacteria</taxon>
        <taxon>Bacillati</taxon>
        <taxon>Bacillota</taxon>
        <taxon>Clostridia</taxon>
        <taxon>Peptostreptococcales</taxon>
        <taxon>Natronincolaceae</taxon>
        <taxon>Alkaliphilus</taxon>
    </lineage>
</organism>
<dbReference type="EMBL" id="JAFBEE010000009">
    <property type="protein sequence ID" value="MBM7615043.1"/>
    <property type="molecule type" value="Genomic_DNA"/>
</dbReference>
<comment type="similarity">
    <text evidence="2">Belongs to the membrane fusion protein (MFP) (TC 8.A.1) family.</text>
</comment>
<keyword evidence="5 7" id="KW-0472">Membrane</keyword>
<feature type="coiled-coil region" evidence="6">
    <location>
        <begin position="309"/>
        <end position="343"/>
    </location>
</feature>
<evidence type="ECO:0000313" key="11">
    <source>
        <dbReference type="Proteomes" id="UP001314796"/>
    </source>
</evidence>
<dbReference type="Proteomes" id="UP001314796">
    <property type="component" value="Unassembled WGS sequence"/>
</dbReference>
<evidence type="ECO:0000256" key="7">
    <source>
        <dbReference type="SAM" id="Phobius"/>
    </source>
</evidence>
<evidence type="ECO:0000259" key="9">
    <source>
        <dbReference type="Pfam" id="PF26002"/>
    </source>
</evidence>
<name>A0ABS2NQ34_9FIRM</name>
<dbReference type="Gene3D" id="2.40.30.170">
    <property type="match status" value="1"/>
</dbReference>
<comment type="subcellular location">
    <subcellularLocation>
        <location evidence="1">Membrane</location>
        <topology evidence="1">Single-pass membrane protein</topology>
    </subcellularLocation>
</comment>
<feature type="domain" description="Multidrug resistance protein MdtA-like barrel-sandwich hybrid" evidence="8">
    <location>
        <begin position="66"/>
        <end position="371"/>
    </location>
</feature>
<evidence type="ECO:0000256" key="3">
    <source>
        <dbReference type="ARBA" id="ARBA00022692"/>
    </source>
</evidence>
<dbReference type="Pfam" id="PF25917">
    <property type="entry name" value="BSH_RND"/>
    <property type="match status" value="1"/>
</dbReference>
<evidence type="ECO:0000256" key="5">
    <source>
        <dbReference type="ARBA" id="ARBA00023136"/>
    </source>
</evidence>
<feature type="coiled-coil region" evidence="6">
    <location>
        <begin position="98"/>
        <end position="125"/>
    </location>
</feature>
<sequence>MKGIIQDISEITDSKEVMLGKPHPFMAIFIYLIIGILVITLGWSYYGEIDIYVKTNGVVRPQETVSTITNQVTGNVKEVHYEDGEKVNAGDILYTIDVEKFLLERDVLKKELSTSQQEYDNLNKLRKSVMDGKNYFDPNVEEENDYYNKFLKYQTDLEIELRRSELAAKQYEEVSNTLENLKLLRDSILANSNLVDSSNTVYFTKFEDYKFNIQRFEDTLLQQEAAYNTSKALGELGAIPQKEVEDAGKLVKSTQLELEKYKNEYLLSINTSIDSNEKTISELEINLRSASGASSGQGLIPQKHKMDNLVQIEENIKAYESRIKNLERDLESIEINIADAVVKAPQSGTINGKVEMAEGDFLQTGMQVLTILPQSESQYKIQLYVSNKDIAGIKVGDEVKYHFLALPYREYGALTGKITRISTDARVDDQSGMSFYLVEASVENRPLFSYKGEMAEIKVGMMAEAQVITGSKKILYHLLEKIDLRD</sequence>
<keyword evidence="11" id="KW-1185">Reference proteome</keyword>
<dbReference type="PANTHER" id="PTHR30386:SF26">
    <property type="entry name" value="TRANSPORT PROTEIN COMB"/>
    <property type="match status" value="1"/>
</dbReference>
<protein>
    <submittedName>
        <fullName evidence="10">HlyD family secretion protein</fullName>
    </submittedName>
</protein>
<proteinExistence type="inferred from homology"/>
<dbReference type="InterPro" id="IPR050739">
    <property type="entry name" value="MFP"/>
</dbReference>
<gene>
    <name evidence="10" type="ORF">JOC73_001605</name>
</gene>
<evidence type="ECO:0000256" key="6">
    <source>
        <dbReference type="SAM" id="Coils"/>
    </source>
</evidence>
<evidence type="ECO:0000259" key="8">
    <source>
        <dbReference type="Pfam" id="PF25917"/>
    </source>
</evidence>
<dbReference type="Pfam" id="PF26002">
    <property type="entry name" value="Beta-barrel_AprE"/>
    <property type="match status" value="1"/>
</dbReference>
<feature type="coiled-coil region" evidence="6">
    <location>
        <begin position="154"/>
        <end position="181"/>
    </location>
</feature>
<comment type="caution">
    <text evidence="10">The sequence shown here is derived from an EMBL/GenBank/DDBJ whole genome shotgun (WGS) entry which is preliminary data.</text>
</comment>
<evidence type="ECO:0000256" key="4">
    <source>
        <dbReference type="ARBA" id="ARBA00022989"/>
    </source>
</evidence>
<keyword evidence="3 7" id="KW-0812">Transmembrane</keyword>
<dbReference type="InterPro" id="IPR058625">
    <property type="entry name" value="MdtA-like_BSH"/>
</dbReference>
<feature type="domain" description="AprE-like beta-barrel" evidence="9">
    <location>
        <begin position="381"/>
        <end position="470"/>
    </location>
</feature>
<dbReference type="RefSeq" id="WP_204401827.1">
    <property type="nucleotide sequence ID" value="NZ_JAFBEE010000009.1"/>
</dbReference>
<dbReference type="PANTHER" id="PTHR30386">
    <property type="entry name" value="MEMBRANE FUSION SUBUNIT OF EMRAB-TOLC MULTIDRUG EFFLUX PUMP"/>
    <property type="match status" value="1"/>
</dbReference>
<evidence type="ECO:0000256" key="2">
    <source>
        <dbReference type="ARBA" id="ARBA00009477"/>
    </source>
</evidence>
<reference evidence="10 11" key="1">
    <citation type="submission" date="2021-01" db="EMBL/GenBank/DDBJ databases">
        <title>Genomic Encyclopedia of Type Strains, Phase IV (KMG-IV): sequencing the most valuable type-strain genomes for metagenomic binning, comparative biology and taxonomic classification.</title>
        <authorList>
            <person name="Goeker M."/>
        </authorList>
    </citation>
    <scope>NUCLEOTIDE SEQUENCE [LARGE SCALE GENOMIC DNA]</scope>
    <source>
        <strain evidence="10 11">DSM 25890</strain>
    </source>
</reference>
<dbReference type="Gene3D" id="1.10.287.470">
    <property type="entry name" value="Helix hairpin bin"/>
    <property type="match status" value="1"/>
</dbReference>
<dbReference type="SUPFAM" id="SSF111369">
    <property type="entry name" value="HlyD-like secretion proteins"/>
    <property type="match status" value="1"/>
</dbReference>
<keyword evidence="4 7" id="KW-1133">Transmembrane helix</keyword>
<dbReference type="PRINTS" id="PR01490">
    <property type="entry name" value="RTXTOXIND"/>
</dbReference>
<feature type="transmembrane region" description="Helical" evidence="7">
    <location>
        <begin position="25"/>
        <end position="46"/>
    </location>
</feature>
<dbReference type="Gene3D" id="2.40.50.100">
    <property type="match status" value="1"/>
</dbReference>